<gene>
    <name evidence="1" type="ORF">ACOLOM_LOCUS14074</name>
</gene>
<organism evidence="1 2">
    <name type="scientific">Acaulospora colombiana</name>
    <dbReference type="NCBI Taxonomy" id="27376"/>
    <lineage>
        <taxon>Eukaryota</taxon>
        <taxon>Fungi</taxon>
        <taxon>Fungi incertae sedis</taxon>
        <taxon>Mucoromycota</taxon>
        <taxon>Glomeromycotina</taxon>
        <taxon>Glomeromycetes</taxon>
        <taxon>Diversisporales</taxon>
        <taxon>Acaulosporaceae</taxon>
        <taxon>Acaulospora</taxon>
    </lineage>
</organism>
<keyword evidence="2" id="KW-1185">Reference proteome</keyword>
<evidence type="ECO:0000313" key="1">
    <source>
        <dbReference type="EMBL" id="CAG8775726.1"/>
    </source>
</evidence>
<name>A0ACA9R3I7_9GLOM</name>
<dbReference type="Proteomes" id="UP000789525">
    <property type="component" value="Unassembled WGS sequence"/>
</dbReference>
<protein>
    <submittedName>
        <fullName evidence="1">6581_t:CDS:1</fullName>
    </submittedName>
</protein>
<reference evidence="1" key="1">
    <citation type="submission" date="2021-06" db="EMBL/GenBank/DDBJ databases">
        <authorList>
            <person name="Kallberg Y."/>
            <person name="Tangrot J."/>
            <person name="Rosling A."/>
        </authorList>
    </citation>
    <scope>NUCLEOTIDE SEQUENCE</scope>
    <source>
        <strain evidence="1">CL356</strain>
    </source>
</reference>
<comment type="caution">
    <text evidence="1">The sequence shown here is derived from an EMBL/GenBank/DDBJ whole genome shotgun (WGS) entry which is preliminary data.</text>
</comment>
<proteinExistence type="predicted"/>
<accession>A0ACA9R3I7</accession>
<dbReference type="EMBL" id="CAJVPT010067936">
    <property type="protein sequence ID" value="CAG8775726.1"/>
    <property type="molecule type" value="Genomic_DNA"/>
</dbReference>
<evidence type="ECO:0000313" key="2">
    <source>
        <dbReference type="Proteomes" id="UP000789525"/>
    </source>
</evidence>
<feature type="non-terminal residue" evidence="1">
    <location>
        <position position="1"/>
    </location>
</feature>
<sequence length="126" mass="14608">GYFTPKRHSQKRYNRDGWELGSSKRYQSATELSLQDRNSLFCQARPFIRVVCPLLRMGMLEKSQENANQPNGPPIQTSYIWRLVDSLMCLKSLPLLAKLQYVTLISGVDNGLKSFHPRHYLLDIHE</sequence>
<feature type="non-terminal residue" evidence="1">
    <location>
        <position position="126"/>
    </location>
</feature>